<evidence type="ECO:0000256" key="7">
    <source>
        <dbReference type="SAM" id="Phobius"/>
    </source>
</evidence>
<dbReference type="InterPro" id="IPR058533">
    <property type="entry name" value="Cation_efflux_TM"/>
</dbReference>
<evidence type="ECO:0000313" key="10">
    <source>
        <dbReference type="Proteomes" id="UP001313282"/>
    </source>
</evidence>
<dbReference type="InterPro" id="IPR050291">
    <property type="entry name" value="CDF_Transporter"/>
</dbReference>
<evidence type="ECO:0000256" key="4">
    <source>
        <dbReference type="ARBA" id="ARBA00022989"/>
    </source>
</evidence>
<dbReference type="GO" id="GO:0016020">
    <property type="term" value="C:membrane"/>
    <property type="evidence" value="ECO:0007669"/>
    <property type="project" value="UniProtKB-SubCell"/>
</dbReference>
<feature type="domain" description="Cation efflux protein transmembrane" evidence="8">
    <location>
        <begin position="211"/>
        <end position="399"/>
    </location>
</feature>
<dbReference type="Proteomes" id="UP001313282">
    <property type="component" value="Unassembled WGS sequence"/>
</dbReference>
<comment type="caution">
    <text evidence="9">The sequence shown here is derived from an EMBL/GenBank/DDBJ whole genome shotgun (WGS) entry which is preliminary data.</text>
</comment>
<keyword evidence="2" id="KW-0813">Transport</keyword>
<organism evidence="9 10">
    <name type="scientific">Orbilia javanica</name>
    <dbReference type="NCBI Taxonomy" id="47235"/>
    <lineage>
        <taxon>Eukaryota</taxon>
        <taxon>Fungi</taxon>
        <taxon>Dikarya</taxon>
        <taxon>Ascomycota</taxon>
        <taxon>Pezizomycotina</taxon>
        <taxon>Orbiliomycetes</taxon>
        <taxon>Orbiliales</taxon>
        <taxon>Orbiliaceae</taxon>
        <taxon>Orbilia</taxon>
    </lineage>
</organism>
<feature type="transmembrane region" description="Helical" evidence="7">
    <location>
        <begin position="349"/>
        <end position="367"/>
    </location>
</feature>
<feature type="transmembrane region" description="Helical" evidence="7">
    <location>
        <begin position="278"/>
        <end position="296"/>
    </location>
</feature>
<feature type="region of interest" description="Disordered" evidence="6">
    <location>
        <begin position="1"/>
        <end position="27"/>
    </location>
</feature>
<feature type="transmembrane region" description="Helical" evidence="7">
    <location>
        <begin position="316"/>
        <end position="337"/>
    </location>
</feature>
<dbReference type="AlphaFoldDB" id="A0AAN8MLN3"/>
<keyword evidence="5 7" id="KW-0472">Membrane</keyword>
<sequence>MSGASTPTSPTSPGHPRRSFTLPDFPTPRATTPLLPSLLHSPSLVSLRQPSTLSIDTISGIDHVHPHDPLRRASLAMTSESLRSQRLVGTNNRRYQWERYRTSAEDLERMKNKKLRGYYEDVNRQIDRYIWVDQLLDSALVPRLVGAYSGRREGTIVEEEEENGSAVSPAPKTPLRRRPSFVRKMADEETPLLEGDGGVEGDEGIVKVAIYVNLAANTILLAGKIAVTLLTSSLSVLASLVDSALDFLSTAIIGLTTYLISRRDAHRYPIGRRRLEPIGVLVFAVIMIVSFIQVAVEAVQRLAGPDHDIIQLSNSAITIMSVTVGIKGACYLWCRLVKSSSVQALAQDALTDVYFNTFSIFFPLLGYATGQWWLDPLGGLLLSLYVVFSWSTTSLEHIDHLTGSAAPAEDRNLVLYVCMRFARCIRKITGVQAYYSGDKINVEVEVVFDEDLSLRDSHDVAEALGWTVESLPFVERCFVHTDYSGDNPTTHLER</sequence>
<evidence type="ECO:0000313" key="9">
    <source>
        <dbReference type="EMBL" id="KAK6334807.1"/>
    </source>
</evidence>
<dbReference type="PANTHER" id="PTHR43840:SF4">
    <property type="entry name" value="CDF DIVALENT METAL CATION TRANSPORTER (EUROFUNG)"/>
    <property type="match status" value="1"/>
</dbReference>
<dbReference type="Gene3D" id="1.20.1510.10">
    <property type="entry name" value="Cation efflux protein transmembrane domain"/>
    <property type="match status" value="1"/>
</dbReference>
<evidence type="ECO:0000256" key="2">
    <source>
        <dbReference type="ARBA" id="ARBA00022448"/>
    </source>
</evidence>
<keyword evidence="10" id="KW-1185">Reference proteome</keyword>
<dbReference type="GO" id="GO:0098771">
    <property type="term" value="P:inorganic ion homeostasis"/>
    <property type="evidence" value="ECO:0007669"/>
    <property type="project" value="UniProtKB-ARBA"/>
</dbReference>
<evidence type="ECO:0000256" key="6">
    <source>
        <dbReference type="SAM" id="MobiDB-lite"/>
    </source>
</evidence>
<dbReference type="EMBL" id="JAVHNR010000008">
    <property type="protein sequence ID" value="KAK6334807.1"/>
    <property type="molecule type" value="Genomic_DNA"/>
</dbReference>
<feature type="compositionally biased region" description="Low complexity" evidence="6">
    <location>
        <begin position="1"/>
        <end position="12"/>
    </location>
</feature>
<dbReference type="PANTHER" id="PTHR43840">
    <property type="entry name" value="MITOCHONDRIAL METAL TRANSPORTER 1-RELATED"/>
    <property type="match status" value="1"/>
</dbReference>
<accession>A0AAN8MLN3</accession>
<reference evidence="9 10" key="1">
    <citation type="submission" date="2019-10" db="EMBL/GenBank/DDBJ databases">
        <authorList>
            <person name="Palmer J.M."/>
        </authorList>
    </citation>
    <scope>NUCLEOTIDE SEQUENCE [LARGE SCALE GENOMIC DNA]</scope>
    <source>
        <strain evidence="9 10">TWF718</strain>
    </source>
</reference>
<dbReference type="FunFam" id="1.20.1510.10:FF:000005">
    <property type="entry name" value="Putative Cation diffusion facilitator 1"/>
    <property type="match status" value="1"/>
</dbReference>
<name>A0AAN8MLN3_9PEZI</name>
<dbReference type="GO" id="GO:0030003">
    <property type="term" value="P:intracellular monoatomic cation homeostasis"/>
    <property type="evidence" value="ECO:0007669"/>
    <property type="project" value="UniProtKB-ARBA"/>
</dbReference>
<dbReference type="SUPFAM" id="SSF160240">
    <property type="entry name" value="Cation efflux protein cytoplasmic domain-like"/>
    <property type="match status" value="1"/>
</dbReference>
<keyword evidence="3 7" id="KW-0812">Transmembrane</keyword>
<keyword evidence="4 7" id="KW-1133">Transmembrane helix</keyword>
<evidence type="ECO:0000256" key="3">
    <source>
        <dbReference type="ARBA" id="ARBA00022692"/>
    </source>
</evidence>
<proteinExistence type="predicted"/>
<dbReference type="NCBIfam" id="TIGR01297">
    <property type="entry name" value="CDF"/>
    <property type="match status" value="1"/>
</dbReference>
<feature type="transmembrane region" description="Helical" evidence="7">
    <location>
        <begin position="236"/>
        <end position="258"/>
    </location>
</feature>
<dbReference type="InterPro" id="IPR036837">
    <property type="entry name" value="Cation_efflux_CTD_sf"/>
</dbReference>
<evidence type="ECO:0000256" key="1">
    <source>
        <dbReference type="ARBA" id="ARBA00004141"/>
    </source>
</evidence>
<dbReference type="Pfam" id="PF01545">
    <property type="entry name" value="Cation_efflux"/>
    <property type="match status" value="1"/>
</dbReference>
<dbReference type="Gene3D" id="3.30.70.1350">
    <property type="entry name" value="Cation efflux protein, cytoplasmic domain"/>
    <property type="match status" value="1"/>
</dbReference>
<evidence type="ECO:0000256" key="5">
    <source>
        <dbReference type="ARBA" id="ARBA00023136"/>
    </source>
</evidence>
<dbReference type="InterPro" id="IPR027469">
    <property type="entry name" value="Cation_efflux_TMD_sf"/>
</dbReference>
<dbReference type="GO" id="GO:0008324">
    <property type="term" value="F:monoatomic cation transmembrane transporter activity"/>
    <property type="evidence" value="ECO:0007669"/>
    <property type="project" value="InterPro"/>
</dbReference>
<protein>
    <recommendedName>
        <fullName evidence="8">Cation efflux protein transmembrane domain-containing protein</fullName>
    </recommendedName>
</protein>
<feature type="transmembrane region" description="Helical" evidence="7">
    <location>
        <begin position="208"/>
        <end position="230"/>
    </location>
</feature>
<gene>
    <name evidence="9" type="ORF">TWF718_010252</name>
</gene>
<dbReference type="InterPro" id="IPR002524">
    <property type="entry name" value="Cation_efflux"/>
</dbReference>
<evidence type="ECO:0000259" key="8">
    <source>
        <dbReference type="Pfam" id="PF01545"/>
    </source>
</evidence>
<comment type="subcellular location">
    <subcellularLocation>
        <location evidence="1">Membrane</location>
        <topology evidence="1">Multi-pass membrane protein</topology>
    </subcellularLocation>
</comment>
<dbReference type="SUPFAM" id="SSF161111">
    <property type="entry name" value="Cation efflux protein transmembrane domain-like"/>
    <property type="match status" value="1"/>
</dbReference>